<comment type="cofactor">
    <cofactor evidence="1">
        <name>Zn(2+)</name>
        <dbReference type="ChEBI" id="CHEBI:29105"/>
    </cofactor>
</comment>
<evidence type="ECO:0000313" key="9">
    <source>
        <dbReference type="Proteomes" id="UP001222932"/>
    </source>
</evidence>
<dbReference type="AlphaFoldDB" id="A0AAD3TVE1"/>
<evidence type="ECO:0000313" key="8">
    <source>
        <dbReference type="EMBL" id="GMK57241.1"/>
    </source>
</evidence>
<evidence type="ECO:0000259" key="7">
    <source>
        <dbReference type="Pfam" id="PF00107"/>
    </source>
</evidence>
<evidence type="ECO:0000256" key="1">
    <source>
        <dbReference type="ARBA" id="ARBA00001947"/>
    </source>
</evidence>
<reference evidence="8" key="2">
    <citation type="submission" date="2023-06" db="EMBL/GenBank/DDBJ databases">
        <authorList>
            <person name="Kobayashi Y."/>
            <person name="Kayamori A."/>
            <person name="Aoki K."/>
            <person name="Shiwa Y."/>
            <person name="Fujita N."/>
            <person name="Sugita T."/>
            <person name="Iwasaki W."/>
            <person name="Tanaka N."/>
            <person name="Takashima M."/>
        </authorList>
    </citation>
    <scope>NUCLEOTIDE SEQUENCE</scope>
    <source>
        <strain evidence="8">HIS016</strain>
    </source>
</reference>
<dbReference type="Proteomes" id="UP001222932">
    <property type="component" value="Unassembled WGS sequence"/>
</dbReference>
<organism evidence="8 9">
    <name type="scientific">Cutaneotrichosporon spelunceum</name>
    <dbReference type="NCBI Taxonomy" id="1672016"/>
    <lineage>
        <taxon>Eukaryota</taxon>
        <taxon>Fungi</taxon>
        <taxon>Dikarya</taxon>
        <taxon>Basidiomycota</taxon>
        <taxon>Agaricomycotina</taxon>
        <taxon>Tremellomycetes</taxon>
        <taxon>Trichosporonales</taxon>
        <taxon>Trichosporonaceae</taxon>
        <taxon>Cutaneotrichosporon</taxon>
    </lineage>
</organism>
<dbReference type="Pfam" id="PF00107">
    <property type="entry name" value="ADH_zinc_N"/>
    <property type="match status" value="1"/>
</dbReference>
<comment type="caution">
    <text evidence="8">The sequence shown here is derived from an EMBL/GenBank/DDBJ whole genome shotgun (WGS) entry which is preliminary data.</text>
</comment>
<feature type="domain" description="Alcohol dehydrogenase-like C-terminal" evidence="7">
    <location>
        <begin position="46"/>
        <end position="190"/>
    </location>
</feature>
<accession>A0AAD3TVE1</accession>
<reference evidence="8" key="1">
    <citation type="journal article" date="2023" name="BMC Genomics">
        <title>Chromosome-level genome assemblies of Cutaneotrichosporon spp. (Trichosporonales, Basidiomycota) reveal imbalanced evolution between nucleotide sequences and chromosome synteny.</title>
        <authorList>
            <person name="Kobayashi Y."/>
            <person name="Kayamori A."/>
            <person name="Aoki K."/>
            <person name="Shiwa Y."/>
            <person name="Matsutani M."/>
            <person name="Fujita N."/>
            <person name="Sugita T."/>
            <person name="Iwasaki W."/>
            <person name="Tanaka N."/>
            <person name="Takashima M."/>
        </authorList>
    </citation>
    <scope>NUCLEOTIDE SEQUENCE</scope>
    <source>
        <strain evidence="8">HIS016</strain>
    </source>
</reference>
<dbReference type="Gene3D" id="3.40.50.720">
    <property type="entry name" value="NAD(P)-binding Rossmann-like Domain"/>
    <property type="match status" value="1"/>
</dbReference>
<dbReference type="PANTHER" id="PTHR43161">
    <property type="entry name" value="SORBITOL DEHYDROGENASE"/>
    <property type="match status" value="1"/>
</dbReference>
<dbReference type="GO" id="GO:0006062">
    <property type="term" value="P:sorbitol catabolic process"/>
    <property type="evidence" value="ECO:0007669"/>
    <property type="project" value="TreeGrafter"/>
</dbReference>
<evidence type="ECO:0000256" key="6">
    <source>
        <dbReference type="ARBA" id="ARBA00023027"/>
    </source>
</evidence>
<keyword evidence="5" id="KW-0560">Oxidoreductase</keyword>
<dbReference type="InterPro" id="IPR013149">
    <property type="entry name" value="ADH-like_C"/>
</dbReference>
<evidence type="ECO:0000256" key="5">
    <source>
        <dbReference type="ARBA" id="ARBA00023002"/>
    </source>
</evidence>
<comment type="similarity">
    <text evidence="2">Belongs to the zinc-containing alcohol dehydrogenase family.</text>
</comment>
<dbReference type="PANTHER" id="PTHR43161:SF9">
    <property type="entry name" value="SORBITOL DEHYDROGENASE"/>
    <property type="match status" value="1"/>
</dbReference>
<sequence>MLHPIPDDVSDEDGAMMEPLSVAVHSVSKLAKCKSGDNIVIFGAGPVGLLCMAVAKALGAARVVAVDIQQERLNFAKSYAATDVFLPPKKNDGEDTEAYAERISTELLSALDIPTIGPGALNICVDASGAAVCIATGLHLLKPDGTFVQVGMGEPTVPVPMFAILAKQLRVLGSFRYGQGDYQLAISLVSRGLVDLKPLVTHRYKFQDARQAFDVTKAGKDKDGKTVIKVIIDPPQ</sequence>
<keyword evidence="4" id="KW-0862">Zinc</keyword>
<dbReference type="GO" id="GO:0046872">
    <property type="term" value="F:metal ion binding"/>
    <property type="evidence" value="ECO:0007669"/>
    <property type="project" value="UniProtKB-KW"/>
</dbReference>
<evidence type="ECO:0000256" key="2">
    <source>
        <dbReference type="ARBA" id="ARBA00008072"/>
    </source>
</evidence>
<dbReference type="SUPFAM" id="SSF51735">
    <property type="entry name" value="NAD(P)-binding Rossmann-fold domains"/>
    <property type="match status" value="1"/>
</dbReference>
<keyword evidence="6" id="KW-0520">NAD</keyword>
<protein>
    <recommendedName>
        <fullName evidence="7">Alcohol dehydrogenase-like C-terminal domain-containing protein</fullName>
    </recommendedName>
</protein>
<dbReference type="Gene3D" id="3.90.180.10">
    <property type="entry name" value="Medium-chain alcohol dehydrogenases, catalytic domain"/>
    <property type="match status" value="1"/>
</dbReference>
<dbReference type="GO" id="GO:0003939">
    <property type="term" value="F:L-iditol 2-dehydrogenase (NAD+) activity"/>
    <property type="evidence" value="ECO:0007669"/>
    <property type="project" value="TreeGrafter"/>
</dbReference>
<gene>
    <name evidence="8" type="ORF">CspeluHIS016_0400750</name>
</gene>
<dbReference type="InterPro" id="IPR036291">
    <property type="entry name" value="NAD(P)-bd_dom_sf"/>
</dbReference>
<evidence type="ECO:0000256" key="4">
    <source>
        <dbReference type="ARBA" id="ARBA00022833"/>
    </source>
</evidence>
<evidence type="ECO:0000256" key="3">
    <source>
        <dbReference type="ARBA" id="ARBA00022723"/>
    </source>
</evidence>
<dbReference type="FunFam" id="3.40.50.720:FF:000068">
    <property type="entry name" value="Sorbitol dehydrogenase"/>
    <property type="match status" value="1"/>
</dbReference>
<keyword evidence="9" id="KW-1185">Reference proteome</keyword>
<name>A0AAD3TVE1_9TREE</name>
<proteinExistence type="inferred from homology"/>
<dbReference type="EMBL" id="BTCM01000004">
    <property type="protein sequence ID" value="GMK57241.1"/>
    <property type="molecule type" value="Genomic_DNA"/>
</dbReference>
<keyword evidence="3" id="KW-0479">Metal-binding</keyword>